<dbReference type="InterPro" id="IPR017853">
    <property type="entry name" value="GH"/>
</dbReference>
<accession>A0ABT2EN86</accession>
<evidence type="ECO:0000259" key="2">
    <source>
        <dbReference type="Pfam" id="PF19773"/>
    </source>
</evidence>
<dbReference type="InterPro" id="IPR013785">
    <property type="entry name" value="Aldolase_TIM"/>
</dbReference>
<dbReference type="Pfam" id="PF19773">
    <property type="entry name" value="DUF6259"/>
    <property type="match status" value="1"/>
</dbReference>
<dbReference type="EMBL" id="JANUCP010000003">
    <property type="protein sequence ID" value="MCS3919418.1"/>
    <property type="molecule type" value="Genomic_DNA"/>
</dbReference>
<gene>
    <name evidence="3" type="ORF">M2350_001831</name>
</gene>
<dbReference type="RefSeq" id="WP_259095819.1">
    <property type="nucleotide sequence ID" value="NZ_CP130454.1"/>
</dbReference>
<feature type="chain" id="PRO_5047056709" description="DUF6259 domain-containing protein" evidence="1">
    <location>
        <begin position="19"/>
        <end position="1234"/>
    </location>
</feature>
<feature type="signal peptide" evidence="1">
    <location>
        <begin position="1"/>
        <end position="18"/>
    </location>
</feature>
<feature type="domain" description="DUF6259" evidence="2">
    <location>
        <begin position="804"/>
        <end position="1029"/>
    </location>
</feature>
<protein>
    <recommendedName>
        <fullName evidence="2">DUF6259 domain-containing protein</fullName>
    </recommendedName>
</protein>
<dbReference type="SUPFAM" id="SSF51445">
    <property type="entry name" value="(Trans)glycosidases"/>
    <property type="match status" value="1"/>
</dbReference>
<name>A0ABT2EN86_9BACT</name>
<organism evidence="3 4">
    <name type="scientific">Candidatus Fervidibacter sacchari</name>
    <dbReference type="NCBI Taxonomy" id="1448929"/>
    <lineage>
        <taxon>Bacteria</taxon>
        <taxon>Candidatus Fervidibacterota</taxon>
        <taxon>Candidatus Fervidibacter</taxon>
    </lineage>
</organism>
<keyword evidence="1" id="KW-0732">Signal</keyword>
<dbReference type="Proteomes" id="UP001204798">
    <property type="component" value="Unassembled WGS sequence"/>
</dbReference>
<reference evidence="3 4" key="1">
    <citation type="submission" date="2022-08" db="EMBL/GenBank/DDBJ databases">
        <title>Bacterial and archaeal communities from various locations to study Microbial Dark Matter (Phase II).</title>
        <authorList>
            <person name="Stepanauskas R."/>
        </authorList>
    </citation>
    <scope>NUCLEOTIDE SEQUENCE [LARGE SCALE GENOMIC DNA]</scope>
    <source>
        <strain evidence="3 4">PD1</strain>
    </source>
</reference>
<keyword evidence="4" id="KW-1185">Reference proteome</keyword>
<sequence length="1234" mass="140973">MRWIVASLVLSIVQTAFAADGWRLDKESAPYWQPMPHWLANPSQNAKVEATEEGLRFFVPEAGKGMKWLINARWVNTNRFRYLVVRYKATGLDTNRRDYFVWVNDSSRRSQEEQTLIWLNELKSDGQWHYAVADLKALEIRPHLSQLAIQVQASQPNCEVFVKELAFRDRLPEGVALPEKPLPPYRERPLPIRNLAQLRPQPTWLPNPADNVEVRLTEGGVLLRVHGQERGMKWALEFDPPLQVNDTPYLLVEYRAIGVSPFRDYFVYTAPRNPVLPQPNYHAAWLDELIADGNWHRLVVKVPEPAQSELAMVAIQVQSESELAEVVIRSIKFVNRPPDPDKRLEEVLPEAPKRKGKFVPLDISDRCNIALNQLGLDLPVKDWKFQQRNVIAAGIPFIVSTKELNALAPETEQGIGSIAVPLDKWEGEAHTKPKSTMKASEAYLLLAASFPQWEEPSYGGGSSIRIRHPHRFVVEVVYQDGSSELYFPLRVSSRRPEIVRGIDVYVVPLLKPAKEIRLHDRMRLGDFALCGLTLNLGEPQIGANGTRDEGRGTRGLWDVPSLPVARQAKLAPPKQVSVQQRNGILVLENANLRLVVQLQPPMLAELWLLPTKRNVLTAPVPLFSVQSWDGKVQATSADYQVQNGWDTGQGTRDMFVLHLNAPNPSLPDVRIVLRMDEATTFEMRVVLHNKSQQTQRWRFRLPDRWGFRIGENDFYAYPLRTAIISDREISLRYRYSGWLPLQFLDLSAPELGIALGLLTKDLAGFDRHVELRRKGKVTHFSISWHCDPVNPSESVELPPVELFVHSGDWRGAFERYKAWVQTWYQPLAPRKEWFRKVFAFWQDYIAAGLFDFATKTYRFAERVQFAREAFGACDYLHIFDWGATLHRGRTGDYDPWNERLTNSDEFKAAVTNLQGAGVPVGLYIEGYLVDERSRVGRANGRNWALRRPDGSIAYWPDSTEFFMCPGAKGWQDYLVGVYQRVREETGALGFYIDQFGFCDRTCFAHAHDHPPDWHVLPGEGQLTRKVRQALPPECVVYTENFPPDIHTVLQDGSFDYAINYFQTTAYRWMPVPVRLGRFAFPDFKVLQIIVCDLPVGTNEEAIRQVFFNGDGFWIQGEPDPWWQPEALSVLRKCIAILREHADAFASDRCEPLVPTLVGGVFANKFEGESKTVWTLYNANWRSVSGEILAVPHEKGARYFDAWNGKEIKPRIVGKTAYLRLTVEPHGVGCVVQVR</sequence>
<comment type="caution">
    <text evidence="3">The sequence shown here is derived from an EMBL/GenBank/DDBJ whole genome shotgun (WGS) entry which is preliminary data.</text>
</comment>
<dbReference type="Gene3D" id="3.20.20.70">
    <property type="entry name" value="Aldolase class I"/>
    <property type="match status" value="1"/>
</dbReference>
<proteinExistence type="predicted"/>
<evidence type="ECO:0000256" key="1">
    <source>
        <dbReference type="SAM" id="SignalP"/>
    </source>
</evidence>
<dbReference type="InterPro" id="IPR046226">
    <property type="entry name" value="DUF6259"/>
</dbReference>
<evidence type="ECO:0000313" key="3">
    <source>
        <dbReference type="EMBL" id="MCS3919418.1"/>
    </source>
</evidence>
<evidence type="ECO:0000313" key="4">
    <source>
        <dbReference type="Proteomes" id="UP001204798"/>
    </source>
</evidence>